<name>A0ABN8B4L0_CHISP</name>
<feature type="compositionally biased region" description="Acidic residues" evidence="1">
    <location>
        <begin position="236"/>
        <end position="245"/>
    </location>
</feature>
<dbReference type="Proteomes" id="UP001153292">
    <property type="component" value="Chromosome 27"/>
</dbReference>
<feature type="compositionally biased region" description="Basic and acidic residues" evidence="1">
    <location>
        <begin position="626"/>
        <end position="636"/>
    </location>
</feature>
<sequence>MASIRTQSVELPRSTAYYYADLEKLKKTRPPEVQEKDPNELSEYVESNEVVNDGAVREVPPFRDRQWSLPEYNIPENGRKIEETYSTAGTFPMPEPKEKEPLLAELEVVGRLPLTELDSSQGVRRSRSWYLCCPNVADEEMSRESSWRYSSLRPVTAPPAPGQNGFHHVVASSTSGRDDVTALKIERDALARALAAERQRAATAARAHDARLAELHGVIAELVRRRAAHKQSAAIPEEELSDECESTTQPAGELDNDADQSRTEQIDSSSALSPSELPTPQEPAPPAPPSESVDAAEVYIDPVTSSDPSLRLSMASDADQHPARCCNSVERDGCREREGQESVASCERQRGSPSLYAPATPVGCGVRQAKLASRVRLRRATDSHSNNLDSDHTWCAEAERLSREVRAHADLREALAATDADECIWRARWLRSEASLVVVGGALSRCGECARRLHCACAQLEASTASLSHALNAADRALETYDVLLALAETRPNGIQRNAAEAVAWQLLRRLKEHEADAVGSPTLSPGPWLQRDKESEEHAPSPPPPWGAEQETQLRQHAAALKAQTVALRRHAQHPVLYSHHDIDEEDIPTGAGIFSMADMEAAVMLEEMLTVRVSNMERAQQGIEHADHKHESSRSRRRRERQWRHHTSETDL</sequence>
<evidence type="ECO:0000313" key="2">
    <source>
        <dbReference type="EMBL" id="CAH0404202.1"/>
    </source>
</evidence>
<evidence type="ECO:0000256" key="1">
    <source>
        <dbReference type="SAM" id="MobiDB-lite"/>
    </source>
</evidence>
<dbReference type="InterPro" id="IPR040171">
    <property type="entry name" value="USBP1-like"/>
</dbReference>
<evidence type="ECO:0008006" key="4">
    <source>
        <dbReference type="Google" id="ProtNLM"/>
    </source>
</evidence>
<feature type="region of interest" description="Disordered" evidence="1">
    <location>
        <begin position="516"/>
        <end position="552"/>
    </location>
</feature>
<reference evidence="2" key="1">
    <citation type="submission" date="2021-12" db="EMBL/GenBank/DDBJ databases">
        <authorList>
            <person name="King R."/>
        </authorList>
    </citation>
    <scope>NUCLEOTIDE SEQUENCE</scope>
</reference>
<feature type="compositionally biased region" description="Basic and acidic residues" evidence="1">
    <location>
        <begin position="531"/>
        <end position="540"/>
    </location>
</feature>
<feature type="compositionally biased region" description="Pro residues" evidence="1">
    <location>
        <begin position="280"/>
        <end position="289"/>
    </location>
</feature>
<feature type="compositionally biased region" description="Basic residues" evidence="1">
    <location>
        <begin position="637"/>
        <end position="647"/>
    </location>
</feature>
<feature type="region of interest" description="Disordered" evidence="1">
    <location>
        <begin position="621"/>
        <end position="654"/>
    </location>
</feature>
<proteinExistence type="predicted"/>
<dbReference type="PANTHER" id="PTHR23347:SF6">
    <property type="entry name" value="FI17904P1"/>
    <property type="match status" value="1"/>
</dbReference>
<gene>
    <name evidence="2" type="ORF">CHILSU_LOCUS7519</name>
</gene>
<dbReference type="PANTHER" id="PTHR23347">
    <property type="entry name" value="COLORECTAL MUTANT CANCER PROTEIN MCC PROTEIN -RELATED"/>
    <property type="match status" value="1"/>
</dbReference>
<keyword evidence="3" id="KW-1185">Reference proteome</keyword>
<feature type="region of interest" description="Disordered" evidence="1">
    <location>
        <begin position="230"/>
        <end position="292"/>
    </location>
</feature>
<accession>A0ABN8B4L0</accession>
<dbReference type="EMBL" id="OU963920">
    <property type="protein sequence ID" value="CAH0404202.1"/>
    <property type="molecule type" value="Genomic_DNA"/>
</dbReference>
<organism evidence="2 3">
    <name type="scientific">Chilo suppressalis</name>
    <name type="common">Asiatic rice borer moth</name>
    <dbReference type="NCBI Taxonomy" id="168631"/>
    <lineage>
        <taxon>Eukaryota</taxon>
        <taxon>Metazoa</taxon>
        <taxon>Ecdysozoa</taxon>
        <taxon>Arthropoda</taxon>
        <taxon>Hexapoda</taxon>
        <taxon>Insecta</taxon>
        <taxon>Pterygota</taxon>
        <taxon>Neoptera</taxon>
        <taxon>Endopterygota</taxon>
        <taxon>Lepidoptera</taxon>
        <taxon>Glossata</taxon>
        <taxon>Ditrysia</taxon>
        <taxon>Pyraloidea</taxon>
        <taxon>Crambidae</taxon>
        <taxon>Crambinae</taxon>
        <taxon>Chilo</taxon>
    </lineage>
</organism>
<evidence type="ECO:0000313" key="3">
    <source>
        <dbReference type="Proteomes" id="UP001153292"/>
    </source>
</evidence>
<protein>
    <recommendedName>
        <fullName evidence="4">Colorectal mutant cancer protein</fullName>
    </recommendedName>
</protein>